<comment type="caution">
    <text evidence="10">The sequence shown here is derived from an EMBL/GenBank/DDBJ whole genome shotgun (WGS) entry which is preliminary data.</text>
</comment>
<comment type="similarity">
    <text evidence="2">Belongs to the DNA repair enzymes AP/ExoA family.</text>
</comment>
<feature type="binding site" evidence="7">
    <location>
        <position position="7"/>
    </location>
    <ligand>
        <name>Mg(2+)</name>
        <dbReference type="ChEBI" id="CHEBI:18420"/>
        <label>1</label>
    </ligand>
</feature>
<dbReference type="Gene3D" id="3.60.10.10">
    <property type="entry name" value="Endonuclease/exonuclease/phosphatase"/>
    <property type="match status" value="1"/>
</dbReference>
<dbReference type="GO" id="GO:0003677">
    <property type="term" value="F:DNA binding"/>
    <property type="evidence" value="ECO:0007669"/>
    <property type="project" value="InterPro"/>
</dbReference>
<dbReference type="InterPro" id="IPR036691">
    <property type="entry name" value="Endo/exonu/phosph_ase_sf"/>
</dbReference>
<protein>
    <submittedName>
        <fullName evidence="10">Exodeoxyribonuclease III</fullName>
        <ecNumber evidence="10">3.1.11.2</ecNumber>
    </submittedName>
</protein>
<dbReference type="OrthoDB" id="9803914at2"/>
<feature type="active site" description="Proton acceptor" evidence="6">
    <location>
        <position position="251"/>
    </location>
</feature>
<evidence type="ECO:0000256" key="5">
    <source>
        <dbReference type="ARBA" id="ARBA00022842"/>
    </source>
</evidence>
<feature type="active site" description="Proton donor/acceptor" evidence="6">
    <location>
        <position position="150"/>
    </location>
</feature>
<dbReference type="PROSITE" id="PS51435">
    <property type="entry name" value="AP_NUCLEASE_F1_4"/>
    <property type="match status" value="1"/>
</dbReference>
<feature type="site" description="Transition state stabilizer" evidence="8">
    <location>
        <position position="152"/>
    </location>
</feature>
<dbReference type="InterPro" id="IPR020848">
    <property type="entry name" value="AP_endonuclease_F1_CS"/>
</dbReference>
<feature type="site" description="Interaction with DNA substrate" evidence="8">
    <location>
        <position position="251"/>
    </location>
</feature>
<keyword evidence="4 10" id="KW-0378">Hydrolase</keyword>
<dbReference type="GO" id="GO:0046872">
    <property type="term" value="F:metal ion binding"/>
    <property type="evidence" value="ECO:0007669"/>
    <property type="project" value="UniProtKB-KW"/>
</dbReference>
<evidence type="ECO:0000256" key="8">
    <source>
        <dbReference type="PIRSR" id="PIRSR604808-3"/>
    </source>
</evidence>
<evidence type="ECO:0000256" key="4">
    <source>
        <dbReference type="ARBA" id="ARBA00022801"/>
    </source>
</evidence>
<dbReference type="PROSITE" id="PS00726">
    <property type="entry name" value="AP_NUCLEASE_F1_1"/>
    <property type="match status" value="1"/>
</dbReference>
<evidence type="ECO:0000256" key="3">
    <source>
        <dbReference type="ARBA" id="ARBA00022723"/>
    </source>
</evidence>
<dbReference type="InterPro" id="IPR037493">
    <property type="entry name" value="ExoIII-like"/>
</dbReference>
<feature type="site" description="Important for catalytic activity" evidence="8">
    <location>
        <position position="221"/>
    </location>
</feature>
<evidence type="ECO:0000256" key="7">
    <source>
        <dbReference type="PIRSR" id="PIRSR604808-2"/>
    </source>
</evidence>
<accession>A0A7X3MVY4</accession>
<dbReference type="SUPFAM" id="SSF56219">
    <property type="entry name" value="DNase I-like"/>
    <property type="match status" value="1"/>
</dbReference>
<feature type="binding site" evidence="7">
    <location>
        <position position="34"/>
    </location>
    <ligand>
        <name>Mg(2+)</name>
        <dbReference type="ChEBI" id="CHEBI:18420"/>
        <label>1</label>
    </ligand>
</feature>
<organism evidence="10 11">
    <name type="scientific">Microvirga makkahensis</name>
    <dbReference type="NCBI Taxonomy" id="1128670"/>
    <lineage>
        <taxon>Bacteria</taxon>
        <taxon>Pseudomonadati</taxon>
        <taxon>Pseudomonadota</taxon>
        <taxon>Alphaproteobacteria</taxon>
        <taxon>Hyphomicrobiales</taxon>
        <taxon>Methylobacteriaceae</taxon>
        <taxon>Microvirga</taxon>
    </lineage>
</organism>
<gene>
    <name evidence="10" type="primary">xth</name>
    <name evidence="10" type="ORF">GR328_22180</name>
</gene>
<dbReference type="CDD" id="cd09086">
    <property type="entry name" value="ExoIII-like_AP-endo"/>
    <property type="match status" value="1"/>
</dbReference>
<keyword evidence="3 7" id="KW-0479">Metal-binding</keyword>
<comment type="cofactor">
    <cofactor evidence="7">
        <name>Mg(2+)</name>
        <dbReference type="ChEBI" id="CHEBI:18420"/>
    </cofactor>
    <cofactor evidence="7">
        <name>Mn(2+)</name>
        <dbReference type="ChEBI" id="CHEBI:29035"/>
    </cofactor>
    <text evidence="7">Probably binds two magnesium or manganese ions per subunit.</text>
</comment>
<dbReference type="NCBIfam" id="TIGR00633">
    <property type="entry name" value="xth"/>
    <property type="match status" value="1"/>
</dbReference>
<dbReference type="Pfam" id="PF03372">
    <property type="entry name" value="Exo_endo_phos"/>
    <property type="match status" value="1"/>
</dbReference>
<keyword evidence="7" id="KW-0464">Manganese</keyword>
<reference evidence="10 11" key="2">
    <citation type="submission" date="2020-01" db="EMBL/GenBank/DDBJ databases">
        <title>Microvirga sp. nov., an arsenate reduction bacterium isolated from Tibet hotspring sediments.</title>
        <authorList>
            <person name="Xian W.-D."/>
            <person name="Li W.-J."/>
        </authorList>
    </citation>
    <scope>NUCLEOTIDE SEQUENCE [LARGE SCALE GENOMIC DNA]</scope>
    <source>
        <strain evidence="10 11">KCTC 23863</strain>
    </source>
</reference>
<evidence type="ECO:0000256" key="1">
    <source>
        <dbReference type="ARBA" id="ARBA00001936"/>
    </source>
</evidence>
<feature type="binding site" evidence="7">
    <location>
        <position position="250"/>
    </location>
    <ligand>
        <name>Mg(2+)</name>
        <dbReference type="ChEBI" id="CHEBI:18420"/>
        <label>1</label>
    </ligand>
</feature>
<name>A0A7X3MVY4_9HYPH</name>
<dbReference type="PANTHER" id="PTHR43250:SF2">
    <property type="entry name" value="EXODEOXYRIBONUCLEASE III"/>
    <property type="match status" value="1"/>
</dbReference>
<feature type="domain" description="Endonuclease/exonuclease/phosphatase" evidence="9">
    <location>
        <begin position="4"/>
        <end position="251"/>
    </location>
</feature>
<dbReference type="GO" id="GO:0004519">
    <property type="term" value="F:endonuclease activity"/>
    <property type="evidence" value="ECO:0007669"/>
    <property type="project" value="InterPro"/>
</dbReference>
<dbReference type="PROSITE" id="PS00728">
    <property type="entry name" value="AP_NUCLEASE_F1_3"/>
    <property type="match status" value="1"/>
</dbReference>
<feature type="binding site" evidence="7">
    <location>
        <position position="251"/>
    </location>
    <ligand>
        <name>Mg(2+)</name>
        <dbReference type="ChEBI" id="CHEBI:18420"/>
        <label>1</label>
    </ligand>
</feature>
<feature type="binding site" evidence="7">
    <location>
        <position position="150"/>
    </location>
    <ligand>
        <name>Mg(2+)</name>
        <dbReference type="ChEBI" id="CHEBI:18420"/>
        <label>1</label>
    </ligand>
</feature>
<keyword evidence="11" id="KW-1185">Reference proteome</keyword>
<comment type="cofactor">
    <cofactor evidence="1">
        <name>Mn(2+)</name>
        <dbReference type="ChEBI" id="CHEBI:29035"/>
    </cofactor>
</comment>
<dbReference type="InterPro" id="IPR004808">
    <property type="entry name" value="AP_endonuc_1"/>
</dbReference>
<evidence type="ECO:0000259" key="9">
    <source>
        <dbReference type="Pfam" id="PF03372"/>
    </source>
</evidence>
<evidence type="ECO:0000256" key="6">
    <source>
        <dbReference type="PIRSR" id="PIRSR604808-1"/>
    </source>
</evidence>
<proteinExistence type="inferred from homology"/>
<feature type="binding site" evidence="7">
    <location>
        <position position="152"/>
    </location>
    <ligand>
        <name>Mg(2+)</name>
        <dbReference type="ChEBI" id="CHEBI:18420"/>
        <label>1</label>
    </ligand>
</feature>
<dbReference type="PANTHER" id="PTHR43250">
    <property type="entry name" value="EXODEOXYRIBONUCLEASE III"/>
    <property type="match status" value="1"/>
</dbReference>
<dbReference type="EMBL" id="WURB01000026">
    <property type="protein sequence ID" value="MXQ14115.1"/>
    <property type="molecule type" value="Genomic_DNA"/>
</dbReference>
<dbReference type="NCBIfam" id="TIGR00195">
    <property type="entry name" value="exoDNase_III"/>
    <property type="match status" value="1"/>
</dbReference>
<dbReference type="GO" id="GO:0006281">
    <property type="term" value="P:DNA repair"/>
    <property type="evidence" value="ECO:0007669"/>
    <property type="project" value="InterPro"/>
</dbReference>
<dbReference type="RefSeq" id="WP_160887737.1">
    <property type="nucleotide sequence ID" value="NZ_WURB01000026.1"/>
</dbReference>
<dbReference type="Proteomes" id="UP000436483">
    <property type="component" value="Unassembled WGS sequence"/>
</dbReference>
<dbReference type="EC" id="3.1.11.2" evidence="10"/>
<keyword evidence="5 7" id="KW-0460">Magnesium</keyword>
<evidence type="ECO:0000313" key="10">
    <source>
        <dbReference type="EMBL" id="MXQ14115.1"/>
    </source>
</evidence>
<dbReference type="InterPro" id="IPR020847">
    <property type="entry name" value="AP_endonuclease_F1_BS"/>
</dbReference>
<dbReference type="AlphaFoldDB" id="A0A7X3MVY4"/>
<feature type="active site" evidence="6">
    <location>
        <position position="109"/>
    </location>
</feature>
<reference evidence="10 11" key="1">
    <citation type="submission" date="2019-12" db="EMBL/GenBank/DDBJ databases">
        <authorList>
            <person name="Yuan C.-G."/>
        </authorList>
    </citation>
    <scope>NUCLEOTIDE SEQUENCE [LARGE SCALE GENOMIC DNA]</scope>
    <source>
        <strain evidence="10 11">KCTC 23863</strain>
    </source>
</reference>
<evidence type="ECO:0000313" key="11">
    <source>
        <dbReference type="Proteomes" id="UP000436483"/>
    </source>
</evidence>
<dbReference type="GO" id="GO:0008311">
    <property type="term" value="F:double-stranded DNA 3'-5' DNA exonuclease activity"/>
    <property type="evidence" value="ECO:0007669"/>
    <property type="project" value="UniProtKB-EC"/>
</dbReference>
<dbReference type="InterPro" id="IPR005135">
    <property type="entry name" value="Endo/exonuclease/phosphatase"/>
</dbReference>
<sequence length="261" mass="29197">MRIATWNVNSIKQRLDHLATFVRSAEPDVLCLQELKCVDESFPRAEVEALGYNVVTHGQKTYNGVAILSKSPLEDVRRGLPGDESDEQARYLEGVLSTSAGVVRVASIYLPNGNPIGTQKFDYKLAWMDRLNAHARRLLALEESLILCGDYNVIPEPEDAANPGSWASDALFQPESRGKFRELLNLGFADALRACSDQPGLYSFWDYQAGAFQRNNGIRIDHLLLSPQAQDRLRSASIRKEVRGWDKPSDHVPVMVDLDIE</sequence>
<evidence type="ECO:0000256" key="2">
    <source>
        <dbReference type="ARBA" id="ARBA00007092"/>
    </source>
</evidence>